<reference evidence="2" key="1">
    <citation type="submission" date="2014-01" db="EMBL/GenBank/DDBJ databases">
        <title>The genome of the white-rot fungus Pycnoporus cinnabarinus: a basidiomycete model with a versatile arsenal for lignocellulosic biomass breakdown.</title>
        <authorList>
            <person name="Levasseur A."/>
            <person name="Lomascolo A."/>
            <person name="Ruiz-Duenas F.J."/>
            <person name="Uzan E."/>
            <person name="Piumi F."/>
            <person name="Kues U."/>
            <person name="Ram A.F.J."/>
            <person name="Murat C."/>
            <person name="Haon M."/>
            <person name="Benoit I."/>
            <person name="Arfi Y."/>
            <person name="Chevret D."/>
            <person name="Drula E."/>
            <person name="Kwon M.J."/>
            <person name="Gouret P."/>
            <person name="Lesage-Meessen L."/>
            <person name="Lombard V."/>
            <person name="Mariette J."/>
            <person name="Noirot C."/>
            <person name="Park J."/>
            <person name="Patyshakuliyeva A."/>
            <person name="Wieneger R.A.B."/>
            <person name="Wosten H.A.B."/>
            <person name="Martin F."/>
            <person name="Coutinho P.M."/>
            <person name="de Vries R."/>
            <person name="Martinez A.T."/>
            <person name="Klopp C."/>
            <person name="Pontarotti P."/>
            <person name="Henrissat B."/>
            <person name="Record E."/>
        </authorList>
    </citation>
    <scope>NUCLEOTIDE SEQUENCE [LARGE SCALE GENOMIC DNA]</scope>
    <source>
        <strain evidence="2">BRFM137</strain>
    </source>
</reference>
<feature type="region of interest" description="Disordered" evidence="1">
    <location>
        <begin position="253"/>
        <end position="274"/>
    </location>
</feature>
<feature type="region of interest" description="Disordered" evidence="1">
    <location>
        <begin position="1"/>
        <end position="20"/>
    </location>
</feature>
<evidence type="ECO:0000313" key="2">
    <source>
        <dbReference type="EMBL" id="CDO70678.1"/>
    </source>
</evidence>
<name>A0A060SE63_PYCCI</name>
<dbReference type="OrthoDB" id="2756355at2759"/>
<dbReference type="AlphaFoldDB" id="A0A060SE63"/>
<organism evidence="2 3">
    <name type="scientific">Pycnoporus cinnabarinus</name>
    <name type="common">Cinnabar-red polypore</name>
    <name type="synonym">Trametes cinnabarina</name>
    <dbReference type="NCBI Taxonomy" id="5643"/>
    <lineage>
        <taxon>Eukaryota</taxon>
        <taxon>Fungi</taxon>
        <taxon>Dikarya</taxon>
        <taxon>Basidiomycota</taxon>
        <taxon>Agaricomycotina</taxon>
        <taxon>Agaricomycetes</taxon>
        <taxon>Polyporales</taxon>
        <taxon>Polyporaceae</taxon>
        <taxon>Trametes</taxon>
    </lineage>
</organism>
<feature type="compositionally biased region" description="Acidic residues" evidence="1">
    <location>
        <begin position="165"/>
        <end position="177"/>
    </location>
</feature>
<sequence>MPQSGPSTSRNNSVSHNALASLVGEYPGTLSSEDDGDDASVLAVRKRQPARKSLVTVTHTSEPEGDPAQSVHHDSELPSRSFPPLALEGDPNPSENEGRFEADYMMLDLDHDSPAPMEWEEDRMNANYEGAPVGSPLNDGLGYNTHEDEEPVHDDDGTDAVWEYAEQDDEEIAEEDQAPSRKKRKCDDIRNRIQSFREAREQPAEPQAGRSAKRHQASGEKSIGHQRKTPASRGQVNHVTDAFRPAWRRAYVQGAKSSQDRNPGSQSGDGARSLTGWHSALRAGSCTPAPSTPASEATTLALTDTDVHTSRQYAITMFAQRKTHKYSGHPKPVMYTKVIPTILDYFGSRQDPWGICEQGGQNATDLLELCQEVIDEICQRIYDWRGNFANAAVVAIGDAISARFGSRPSRSAVQAWVKEATSDRGEAFWAQPHTNPAMVHGKMQSPFILRSFATHLTATEGSVQDYRYPGSALALATTAVQHCFPMFSKGSFEPGKAFNVTNVSALTELWYHKVHRAFVVKPEKFDALIRSASRHAPAVRPRRNQAGIPEAPNVFDRSSPPIEDADDIDH</sequence>
<feature type="compositionally biased region" description="Polar residues" evidence="1">
    <location>
        <begin position="255"/>
        <end position="268"/>
    </location>
</feature>
<feature type="region of interest" description="Disordered" evidence="1">
    <location>
        <begin position="534"/>
        <end position="570"/>
    </location>
</feature>
<comment type="caution">
    <text evidence="2">The sequence shown here is derived from an EMBL/GenBank/DDBJ whole genome shotgun (WGS) entry which is preliminary data.</text>
</comment>
<dbReference type="STRING" id="5643.A0A060SE63"/>
<feature type="region of interest" description="Disordered" evidence="1">
    <location>
        <begin position="25"/>
        <end position="101"/>
    </location>
</feature>
<feature type="compositionally biased region" description="Acidic residues" evidence="1">
    <location>
        <begin position="147"/>
        <end position="158"/>
    </location>
</feature>
<feature type="compositionally biased region" description="Basic and acidic residues" evidence="1">
    <location>
        <begin position="185"/>
        <end position="203"/>
    </location>
</feature>
<proteinExistence type="predicted"/>
<evidence type="ECO:0000313" key="3">
    <source>
        <dbReference type="Proteomes" id="UP000029665"/>
    </source>
</evidence>
<gene>
    <name evidence="2" type="ORF">BN946_scf184779.g1</name>
</gene>
<dbReference type="HOGENOM" id="CLU_478278_0_0_1"/>
<keyword evidence="3" id="KW-1185">Reference proteome</keyword>
<dbReference type="Proteomes" id="UP000029665">
    <property type="component" value="Unassembled WGS sequence"/>
</dbReference>
<feature type="region of interest" description="Disordered" evidence="1">
    <location>
        <begin position="127"/>
        <end position="239"/>
    </location>
</feature>
<evidence type="ECO:0000256" key="1">
    <source>
        <dbReference type="SAM" id="MobiDB-lite"/>
    </source>
</evidence>
<accession>A0A060SE63</accession>
<dbReference type="EMBL" id="CCBP010000091">
    <property type="protein sequence ID" value="CDO70678.1"/>
    <property type="molecule type" value="Genomic_DNA"/>
</dbReference>
<protein>
    <submittedName>
        <fullName evidence="2">Uncharacterized protein</fullName>
    </submittedName>
</protein>
<feature type="compositionally biased region" description="Polar residues" evidence="1">
    <location>
        <begin position="1"/>
        <end position="18"/>
    </location>
</feature>